<dbReference type="RefSeq" id="WP_232057204.1">
    <property type="nucleotide sequence ID" value="NZ_AP021853.1"/>
</dbReference>
<dbReference type="InterPro" id="IPR014858">
    <property type="entry name" value="BrxB"/>
</dbReference>
<dbReference type="Proteomes" id="UP000326951">
    <property type="component" value="Chromosome"/>
</dbReference>
<gene>
    <name evidence="1" type="ORF">St703_08850</name>
</gene>
<dbReference type="Pfam" id="PF08747">
    <property type="entry name" value="BrxB"/>
    <property type="match status" value="1"/>
</dbReference>
<organism evidence="1 2">
    <name type="scientific">Sporolactobacillus terrae</name>
    <dbReference type="NCBI Taxonomy" id="269673"/>
    <lineage>
        <taxon>Bacteria</taxon>
        <taxon>Bacillati</taxon>
        <taxon>Bacillota</taxon>
        <taxon>Bacilli</taxon>
        <taxon>Bacillales</taxon>
        <taxon>Sporolactobacillaceae</taxon>
        <taxon>Sporolactobacillus</taxon>
    </lineage>
</organism>
<proteinExistence type="predicted"/>
<name>A0A5K7X0E9_9BACL</name>
<evidence type="ECO:0000313" key="2">
    <source>
        <dbReference type="Proteomes" id="UP000326951"/>
    </source>
</evidence>
<protein>
    <recommendedName>
        <fullName evidence="3">DUF1788 domain-containing protein</fullName>
    </recommendedName>
</protein>
<accession>A0A5K7X0E9</accession>
<dbReference type="AlphaFoldDB" id="A0A5K7X0E9"/>
<evidence type="ECO:0000313" key="1">
    <source>
        <dbReference type="EMBL" id="BBN98180.1"/>
    </source>
</evidence>
<reference evidence="1 2" key="1">
    <citation type="submission" date="2019-09" db="EMBL/GenBank/DDBJ databases">
        <title>Complete genome sequence of Sporolactobacillus terrae 70-3.</title>
        <authorList>
            <person name="Tanaka N."/>
            <person name="Shiwa Y."/>
            <person name="Fujita N."/>
            <person name="Tanasupawat S."/>
        </authorList>
    </citation>
    <scope>NUCLEOTIDE SEQUENCE [LARGE SCALE GENOMIC DNA]</scope>
    <source>
        <strain evidence="1 2">70-3</strain>
    </source>
</reference>
<sequence>MANENNYFVFSYDAKYEMLVRNHVAYLRNRINEDKSISINVVECDLYEIILSILVERGYLLKNFAMEKKSGSARVYQAITHTLRLTQSDDQVIEYIKTHVKSGDIIFITGVGKAFPFIRSHTVLNNIFKAADHCPVILFFPGTFDGQELNLFGALKDANYYRAVPLVED</sequence>
<dbReference type="EMBL" id="AP021853">
    <property type="protein sequence ID" value="BBN98180.1"/>
    <property type="molecule type" value="Genomic_DNA"/>
</dbReference>
<evidence type="ECO:0008006" key="3">
    <source>
        <dbReference type="Google" id="ProtNLM"/>
    </source>
</evidence>